<evidence type="ECO:0000313" key="3">
    <source>
        <dbReference type="EMBL" id="MET4756112.1"/>
    </source>
</evidence>
<reference evidence="3 4" key="1">
    <citation type="submission" date="2024-06" db="EMBL/GenBank/DDBJ databases">
        <title>Genomic Encyclopedia of Type Strains, Phase V (KMG-V): Genome sequencing to study the core and pangenomes of soil and plant-associated prokaryotes.</title>
        <authorList>
            <person name="Whitman W."/>
        </authorList>
    </citation>
    <scope>NUCLEOTIDE SEQUENCE [LARGE SCALE GENOMIC DNA]</scope>
    <source>
        <strain evidence="3 4">NE40</strain>
    </source>
</reference>
<evidence type="ECO:0000256" key="1">
    <source>
        <dbReference type="ARBA" id="ARBA00008728"/>
    </source>
</evidence>
<sequence length="84" mass="9296">MKPLRATALAVTALTAGVMSTSANADYLYGFSNVQLNFMDWTNSTENKTEQRDFAYLRVEGGSGFSWGELYGFVDVKNPTKSTR</sequence>
<protein>
    <submittedName>
        <fullName evidence="3">Nucleoside-specific outer membrane channel protein Tsx</fullName>
    </submittedName>
</protein>
<comment type="caution">
    <text evidence="3">The sequence shown here is derived from an EMBL/GenBank/DDBJ whole genome shotgun (WGS) entry which is preliminary data.</text>
</comment>
<dbReference type="SUPFAM" id="SSF111364">
    <property type="entry name" value="Tsx-like channel"/>
    <property type="match status" value="1"/>
</dbReference>
<dbReference type="InterPro" id="IPR036777">
    <property type="entry name" value="Channel_Tsx-like_sf"/>
</dbReference>
<feature type="signal peptide" evidence="2">
    <location>
        <begin position="1"/>
        <end position="25"/>
    </location>
</feature>
<feature type="chain" id="PRO_5046043205" evidence="2">
    <location>
        <begin position="26"/>
        <end position="84"/>
    </location>
</feature>
<dbReference type="EMBL" id="JBEWTB010000002">
    <property type="protein sequence ID" value="MET4756112.1"/>
    <property type="molecule type" value="Genomic_DNA"/>
</dbReference>
<accession>A0ABV2SEC1</accession>
<keyword evidence="4" id="KW-1185">Reference proteome</keyword>
<organism evidence="3 4">
    <name type="scientific">Endozoicomonas lisbonensis</name>
    <dbReference type="NCBI Taxonomy" id="3120522"/>
    <lineage>
        <taxon>Bacteria</taxon>
        <taxon>Pseudomonadati</taxon>
        <taxon>Pseudomonadota</taxon>
        <taxon>Gammaproteobacteria</taxon>
        <taxon>Oceanospirillales</taxon>
        <taxon>Endozoicomonadaceae</taxon>
        <taxon>Endozoicomonas</taxon>
    </lineage>
</organism>
<evidence type="ECO:0000313" key="4">
    <source>
        <dbReference type="Proteomes" id="UP001549366"/>
    </source>
</evidence>
<proteinExistence type="inferred from homology"/>
<dbReference type="Gene3D" id="2.40.230.20">
    <property type="entry name" value="Nucleoside-specific channel-forming protein, Tsx-like"/>
    <property type="match status" value="1"/>
</dbReference>
<dbReference type="Pfam" id="PF03502">
    <property type="entry name" value="Channel_Tsx"/>
    <property type="match status" value="1"/>
</dbReference>
<name>A0ABV2SEC1_9GAMM</name>
<dbReference type="Proteomes" id="UP001549366">
    <property type="component" value="Unassembled WGS sequence"/>
</dbReference>
<dbReference type="InterPro" id="IPR018013">
    <property type="entry name" value="Channel_Tsx-like"/>
</dbReference>
<comment type="similarity">
    <text evidence="1">Belongs to the nucleoside-specific channel-forming outer membrane porin (Tsx) (TC 1.B.10) family.</text>
</comment>
<evidence type="ECO:0000256" key="2">
    <source>
        <dbReference type="SAM" id="SignalP"/>
    </source>
</evidence>
<dbReference type="RefSeq" id="WP_354010472.1">
    <property type="nucleotide sequence ID" value="NZ_JBEWTA010000001.1"/>
</dbReference>
<gene>
    <name evidence="3" type="ORF">V5J35_001304</name>
</gene>
<keyword evidence="2" id="KW-0732">Signal</keyword>